<evidence type="ECO:0000259" key="4">
    <source>
        <dbReference type="PROSITE" id="PS50893"/>
    </source>
</evidence>
<evidence type="ECO:0000256" key="3">
    <source>
        <dbReference type="ARBA" id="ARBA00022840"/>
    </source>
</evidence>
<keyword evidence="2" id="KW-0547">Nucleotide-binding</keyword>
<sequence>MLRFENYSKRFGSKTVLTVPELTLERGLYWLKGENGSGKTTFLKSIAGLIPFDGTIQLNDISIKQQPIEYRRLVNFAEAEPLYPGFLTGNDLISFYTETKQAQKEQVALLIDAFDIGGFIGEKVGAYSSGMVKKLSLVLAFVGNSDLILLDEPFITLDHKALQVLPEIIDDYQQKGTSFLISSHQPFTLLEPSVLTVANKTVLPASALC</sequence>
<dbReference type="Proteomes" id="UP001476807">
    <property type="component" value="Unassembled WGS sequence"/>
</dbReference>
<keyword evidence="6" id="KW-1185">Reference proteome</keyword>
<dbReference type="RefSeq" id="WP_350410675.1">
    <property type="nucleotide sequence ID" value="NZ_JBEOKT010000002.1"/>
</dbReference>
<reference evidence="5 6" key="1">
    <citation type="submission" date="2024-06" db="EMBL/GenBank/DDBJ databases">
        <title>Pontibacter populi HYL7-15.</title>
        <authorList>
            <person name="Kim M.K."/>
        </authorList>
    </citation>
    <scope>NUCLEOTIDE SEQUENCE [LARGE SCALE GENOMIC DNA]</scope>
    <source>
        <strain evidence="5 6">HYL7-15</strain>
    </source>
</reference>
<dbReference type="EMBL" id="JBEOKT010000002">
    <property type="protein sequence ID" value="MER2996375.1"/>
    <property type="molecule type" value="Genomic_DNA"/>
</dbReference>
<evidence type="ECO:0000313" key="5">
    <source>
        <dbReference type="EMBL" id="MER2996375.1"/>
    </source>
</evidence>
<dbReference type="PROSITE" id="PS50893">
    <property type="entry name" value="ABC_TRANSPORTER_2"/>
    <property type="match status" value="1"/>
</dbReference>
<dbReference type="PANTHER" id="PTHR42939">
    <property type="entry name" value="ABC TRANSPORTER ATP-BINDING PROTEIN ALBC-RELATED"/>
    <property type="match status" value="1"/>
</dbReference>
<gene>
    <name evidence="5" type="ORF">ABS362_02390</name>
</gene>
<dbReference type="Gene3D" id="3.40.50.300">
    <property type="entry name" value="P-loop containing nucleotide triphosphate hydrolases"/>
    <property type="match status" value="1"/>
</dbReference>
<accession>A0ABV1RPU1</accession>
<dbReference type="PANTHER" id="PTHR42939:SF1">
    <property type="entry name" value="ABC TRANSPORTER ATP-BINDING PROTEIN ALBC-RELATED"/>
    <property type="match status" value="1"/>
</dbReference>
<dbReference type="GO" id="GO:0005524">
    <property type="term" value="F:ATP binding"/>
    <property type="evidence" value="ECO:0007669"/>
    <property type="project" value="UniProtKB-KW"/>
</dbReference>
<organism evidence="5 6">
    <name type="scientific">Pontibacter populi</name>
    <dbReference type="NCBI Taxonomy" id="890055"/>
    <lineage>
        <taxon>Bacteria</taxon>
        <taxon>Pseudomonadati</taxon>
        <taxon>Bacteroidota</taxon>
        <taxon>Cytophagia</taxon>
        <taxon>Cytophagales</taxon>
        <taxon>Hymenobacteraceae</taxon>
        <taxon>Pontibacter</taxon>
    </lineage>
</organism>
<protein>
    <submittedName>
        <fullName evidence="5">ABC transporter ATP-binding protein</fullName>
    </submittedName>
</protein>
<comment type="caution">
    <text evidence="5">The sequence shown here is derived from an EMBL/GenBank/DDBJ whole genome shotgun (WGS) entry which is preliminary data.</text>
</comment>
<name>A0ABV1RPU1_9BACT</name>
<keyword evidence="1" id="KW-0813">Transport</keyword>
<feature type="domain" description="ABC transporter" evidence="4">
    <location>
        <begin position="2"/>
        <end position="209"/>
    </location>
</feature>
<evidence type="ECO:0000313" key="6">
    <source>
        <dbReference type="Proteomes" id="UP001476807"/>
    </source>
</evidence>
<evidence type="ECO:0000256" key="2">
    <source>
        <dbReference type="ARBA" id="ARBA00022741"/>
    </source>
</evidence>
<dbReference type="InterPro" id="IPR051782">
    <property type="entry name" value="ABC_Transporter_VariousFunc"/>
</dbReference>
<keyword evidence="3 5" id="KW-0067">ATP-binding</keyword>
<dbReference type="InterPro" id="IPR003439">
    <property type="entry name" value="ABC_transporter-like_ATP-bd"/>
</dbReference>
<dbReference type="InterPro" id="IPR027417">
    <property type="entry name" value="P-loop_NTPase"/>
</dbReference>
<proteinExistence type="predicted"/>
<dbReference type="SUPFAM" id="SSF52540">
    <property type="entry name" value="P-loop containing nucleoside triphosphate hydrolases"/>
    <property type="match status" value="1"/>
</dbReference>
<dbReference type="Pfam" id="PF00005">
    <property type="entry name" value="ABC_tran"/>
    <property type="match status" value="1"/>
</dbReference>
<evidence type="ECO:0000256" key="1">
    <source>
        <dbReference type="ARBA" id="ARBA00022448"/>
    </source>
</evidence>